<dbReference type="EMBL" id="JAUKTV010000004">
    <property type="protein sequence ID" value="KAK0739170.1"/>
    <property type="molecule type" value="Genomic_DNA"/>
</dbReference>
<dbReference type="AlphaFoldDB" id="A0AA40BRY8"/>
<evidence type="ECO:0000313" key="3">
    <source>
        <dbReference type="Proteomes" id="UP001172159"/>
    </source>
</evidence>
<feature type="region of interest" description="Disordered" evidence="1">
    <location>
        <begin position="129"/>
        <end position="182"/>
    </location>
</feature>
<keyword evidence="3" id="KW-1185">Reference proteome</keyword>
<accession>A0AA40BRY8</accession>
<comment type="caution">
    <text evidence="2">The sequence shown here is derived from an EMBL/GenBank/DDBJ whole genome shotgun (WGS) entry which is preliminary data.</text>
</comment>
<gene>
    <name evidence="2" type="ORF">B0T21DRAFT_362097</name>
</gene>
<reference evidence="2" key="1">
    <citation type="submission" date="2023-06" db="EMBL/GenBank/DDBJ databases">
        <title>Genome-scale phylogeny and comparative genomics of the fungal order Sordariales.</title>
        <authorList>
            <consortium name="Lawrence Berkeley National Laboratory"/>
            <person name="Hensen N."/>
            <person name="Bonometti L."/>
            <person name="Westerberg I."/>
            <person name="Brannstrom I.O."/>
            <person name="Guillou S."/>
            <person name="Cros-Aarteil S."/>
            <person name="Calhoun S."/>
            <person name="Haridas S."/>
            <person name="Kuo A."/>
            <person name="Mondo S."/>
            <person name="Pangilinan J."/>
            <person name="Riley R."/>
            <person name="Labutti K."/>
            <person name="Andreopoulos B."/>
            <person name="Lipzen A."/>
            <person name="Chen C."/>
            <person name="Yanf M."/>
            <person name="Daum C."/>
            <person name="Ng V."/>
            <person name="Clum A."/>
            <person name="Steindorff A."/>
            <person name="Ohm R."/>
            <person name="Martin F."/>
            <person name="Silar P."/>
            <person name="Natvig D."/>
            <person name="Lalanne C."/>
            <person name="Gautier V."/>
            <person name="Ament-Velasquez S.L."/>
            <person name="Kruys A."/>
            <person name="Hutchinson M.I."/>
            <person name="Powell A.J."/>
            <person name="Barry K."/>
            <person name="Miller A.N."/>
            <person name="Grigoriev I.V."/>
            <person name="Debuchy R."/>
            <person name="Gladieux P."/>
            <person name="Thoren M.H."/>
            <person name="Johannesson H."/>
        </authorList>
    </citation>
    <scope>NUCLEOTIDE SEQUENCE</scope>
    <source>
        <strain evidence="2">CBS 540.89</strain>
    </source>
</reference>
<evidence type="ECO:0000256" key="1">
    <source>
        <dbReference type="SAM" id="MobiDB-lite"/>
    </source>
</evidence>
<protein>
    <submittedName>
        <fullName evidence="2">Uncharacterized protein</fullName>
    </submittedName>
</protein>
<dbReference type="Proteomes" id="UP001172159">
    <property type="component" value="Unassembled WGS sequence"/>
</dbReference>
<name>A0AA40BRY8_9PEZI</name>
<proteinExistence type="predicted"/>
<organism evidence="2 3">
    <name type="scientific">Apiosordaria backusii</name>
    <dbReference type="NCBI Taxonomy" id="314023"/>
    <lineage>
        <taxon>Eukaryota</taxon>
        <taxon>Fungi</taxon>
        <taxon>Dikarya</taxon>
        <taxon>Ascomycota</taxon>
        <taxon>Pezizomycotina</taxon>
        <taxon>Sordariomycetes</taxon>
        <taxon>Sordariomycetidae</taxon>
        <taxon>Sordariales</taxon>
        <taxon>Lasiosphaeriaceae</taxon>
        <taxon>Apiosordaria</taxon>
    </lineage>
</organism>
<feature type="compositionally biased region" description="Basic residues" evidence="1">
    <location>
        <begin position="162"/>
        <end position="175"/>
    </location>
</feature>
<sequence>MSSNKQTLAIKVEEPRDKIYLHSITIPGVPSASRQFSKSCSYPYTSQTPTQQNEVPLSLIRSILSDRLPSKATRVTLEWRLSDITESSYPIFTTRHNITDDTSKDSGHNVTIVFADSLDWAQKITSNHKKIRKAQQDAQAHLKRNPHLTPPLSTAPGGLPRHQQHGVSKRRRRGQPTRSQQPCLSIINEFRRRAEQHNKATGDVNGLLLVMRVQQCMMAGRSNMNRCHHQILEPRSLSPSTNSVCSE</sequence>
<evidence type="ECO:0000313" key="2">
    <source>
        <dbReference type="EMBL" id="KAK0739170.1"/>
    </source>
</evidence>